<evidence type="ECO:0000313" key="2">
    <source>
        <dbReference type="EMBL" id="OQP46699.1"/>
    </source>
</evidence>
<dbReference type="STRING" id="550983.A4R26_08260"/>
<keyword evidence="3" id="KW-1185">Reference proteome</keyword>
<protein>
    <recommendedName>
        <fullName evidence="4">Type IX secretion system membrane protein PorP/SprF</fullName>
    </recommendedName>
</protein>
<evidence type="ECO:0000256" key="1">
    <source>
        <dbReference type="SAM" id="SignalP"/>
    </source>
</evidence>
<reference evidence="3" key="1">
    <citation type="submission" date="2016-04" db="EMBL/GenBank/DDBJ databases">
        <authorList>
            <person name="Chen L."/>
            <person name="Zhuang W."/>
            <person name="Wang G."/>
        </authorList>
    </citation>
    <scope>NUCLEOTIDE SEQUENCE [LARGE SCALE GENOMIC DNA]</scope>
    <source>
        <strain evidence="3">208</strain>
    </source>
</reference>
<sequence>MRMRKFYIAILTCTLVKTASAQDPNFSQFFVSPLTLNPALTGKFNGDFRIAGNYRDQWPAISKAFVTSTVSFDAPILRSKISEIDTWGVGVLAMTDKTANGILSTNLLSVSTSYHKGIDEDGLNSIGLGFQGTYNTKRLDGTKLNFEDELDQFGGWTNPSGEMVNDRQINLSYFDLSVGALFNGSTDGYNNYYLGVAGYHLNKPKESFTGDIFYTLNPRLTVHAGGAIPLAENTRTIYVSTLFSRQAGATNMVAGGAVGFNMNEDEENPTNFYAGLWTRFNNVNDALIPYLGLEFGGFRLGASYDVNISSLKAASQSRGGIEISLIFIKRPPGNKGIPCPHF</sequence>
<accession>A0A1V9EKP0</accession>
<dbReference type="AlphaFoldDB" id="A0A1V9EKP0"/>
<dbReference type="Proteomes" id="UP000192276">
    <property type="component" value="Unassembled WGS sequence"/>
</dbReference>
<feature type="chain" id="PRO_5012415729" description="Type IX secretion system membrane protein PorP/SprF" evidence="1">
    <location>
        <begin position="22"/>
        <end position="342"/>
    </location>
</feature>
<gene>
    <name evidence="2" type="ORF">A4R26_08260</name>
</gene>
<dbReference type="InterPro" id="IPR019861">
    <property type="entry name" value="PorP/SprF_Bacteroidetes"/>
</dbReference>
<feature type="signal peptide" evidence="1">
    <location>
        <begin position="1"/>
        <end position="21"/>
    </location>
</feature>
<comment type="caution">
    <text evidence="2">The sequence shown here is derived from an EMBL/GenBank/DDBJ whole genome shotgun (WGS) entry which is preliminary data.</text>
</comment>
<dbReference type="EMBL" id="LWBP01000243">
    <property type="protein sequence ID" value="OQP46699.1"/>
    <property type="molecule type" value="Genomic_DNA"/>
</dbReference>
<evidence type="ECO:0000313" key="3">
    <source>
        <dbReference type="Proteomes" id="UP000192276"/>
    </source>
</evidence>
<evidence type="ECO:0008006" key="4">
    <source>
        <dbReference type="Google" id="ProtNLM"/>
    </source>
</evidence>
<dbReference type="OrthoDB" id="1186563at2"/>
<organism evidence="2 3">
    <name type="scientific">Niastella populi</name>
    <dbReference type="NCBI Taxonomy" id="550983"/>
    <lineage>
        <taxon>Bacteria</taxon>
        <taxon>Pseudomonadati</taxon>
        <taxon>Bacteroidota</taxon>
        <taxon>Chitinophagia</taxon>
        <taxon>Chitinophagales</taxon>
        <taxon>Chitinophagaceae</taxon>
        <taxon>Niastella</taxon>
    </lineage>
</organism>
<keyword evidence="1" id="KW-0732">Signal</keyword>
<proteinExistence type="predicted"/>
<name>A0A1V9EKP0_9BACT</name>
<dbReference type="Pfam" id="PF11751">
    <property type="entry name" value="PorP_SprF"/>
    <property type="match status" value="1"/>
</dbReference>
<dbReference type="NCBIfam" id="TIGR03519">
    <property type="entry name" value="T9SS_PorP_fam"/>
    <property type="match status" value="1"/>
</dbReference>